<evidence type="ECO:0000256" key="1">
    <source>
        <dbReference type="ARBA" id="ARBA00005843"/>
    </source>
</evidence>
<evidence type="ECO:0000259" key="13">
    <source>
        <dbReference type="PROSITE" id="PS50011"/>
    </source>
</evidence>
<gene>
    <name evidence="14" type="ORF">ACA1_150430</name>
</gene>
<comment type="catalytic activity">
    <reaction evidence="9">
        <text>L-seryl-[protein] + ATP = O-phospho-L-seryl-[protein] + ADP + H(+)</text>
        <dbReference type="Rhea" id="RHEA:17989"/>
        <dbReference type="Rhea" id="RHEA-COMP:9863"/>
        <dbReference type="Rhea" id="RHEA-COMP:11604"/>
        <dbReference type="ChEBI" id="CHEBI:15378"/>
        <dbReference type="ChEBI" id="CHEBI:29999"/>
        <dbReference type="ChEBI" id="CHEBI:30616"/>
        <dbReference type="ChEBI" id="CHEBI:83421"/>
        <dbReference type="ChEBI" id="CHEBI:456216"/>
        <dbReference type="EC" id="2.7.11.1"/>
    </reaction>
</comment>
<dbReference type="Gene3D" id="2.10.25.10">
    <property type="entry name" value="Laminin"/>
    <property type="match status" value="1"/>
</dbReference>
<dbReference type="PROSITE" id="PS00107">
    <property type="entry name" value="PROTEIN_KINASE_ATP"/>
    <property type="match status" value="1"/>
</dbReference>
<dbReference type="Pfam" id="PF07714">
    <property type="entry name" value="PK_Tyr_Ser-Thr"/>
    <property type="match status" value="1"/>
</dbReference>
<keyword evidence="12" id="KW-1133">Transmembrane helix</keyword>
<dbReference type="InterPro" id="IPR000719">
    <property type="entry name" value="Prot_kinase_dom"/>
</dbReference>
<keyword evidence="4" id="KW-0808">Transferase</keyword>
<dbReference type="FunFam" id="3.30.200.20:FF:000060">
    <property type="entry name" value="Serine/threonine-protein kinase isoform 1"/>
    <property type="match status" value="1"/>
</dbReference>
<dbReference type="SUPFAM" id="SSF56112">
    <property type="entry name" value="Protein kinase-like (PK-like)"/>
    <property type="match status" value="1"/>
</dbReference>
<dbReference type="OrthoDB" id="339325at2759"/>
<proteinExistence type="inferred from homology"/>
<dbReference type="PRINTS" id="PR00109">
    <property type="entry name" value="TYRKINASE"/>
</dbReference>
<keyword evidence="12" id="KW-0472">Membrane</keyword>
<evidence type="ECO:0000256" key="3">
    <source>
        <dbReference type="ARBA" id="ARBA00022527"/>
    </source>
</evidence>
<evidence type="ECO:0000256" key="12">
    <source>
        <dbReference type="SAM" id="Phobius"/>
    </source>
</evidence>
<dbReference type="PROSITE" id="PS00108">
    <property type="entry name" value="PROTEIN_KINASE_ST"/>
    <property type="match status" value="1"/>
</dbReference>
<evidence type="ECO:0000313" key="14">
    <source>
        <dbReference type="EMBL" id="ELR18791.1"/>
    </source>
</evidence>
<organism evidence="14 15">
    <name type="scientific">Acanthamoeba castellanii (strain ATCC 30010 / Neff)</name>
    <dbReference type="NCBI Taxonomy" id="1257118"/>
    <lineage>
        <taxon>Eukaryota</taxon>
        <taxon>Amoebozoa</taxon>
        <taxon>Discosea</taxon>
        <taxon>Longamoebia</taxon>
        <taxon>Centramoebida</taxon>
        <taxon>Acanthamoebidae</taxon>
        <taxon>Acanthamoeba</taxon>
    </lineage>
</organism>
<dbReference type="InterPro" id="IPR051681">
    <property type="entry name" value="Ser/Thr_Kinases-Pseudokinases"/>
</dbReference>
<comment type="similarity">
    <text evidence="1">Belongs to the protein kinase superfamily. TKL Ser/Thr protein kinase family.</text>
</comment>
<evidence type="ECO:0000256" key="11">
    <source>
        <dbReference type="RuleBase" id="RU000304"/>
    </source>
</evidence>
<dbReference type="GeneID" id="14919587"/>
<evidence type="ECO:0000256" key="2">
    <source>
        <dbReference type="ARBA" id="ARBA00012513"/>
    </source>
</evidence>
<evidence type="ECO:0000313" key="15">
    <source>
        <dbReference type="Proteomes" id="UP000011083"/>
    </source>
</evidence>
<keyword evidence="15" id="KW-1185">Reference proteome</keyword>
<dbReference type="GO" id="GO:0004674">
    <property type="term" value="F:protein serine/threonine kinase activity"/>
    <property type="evidence" value="ECO:0007669"/>
    <property type="project" value="UniProtKB-KW"/>
</dbReference>
<feature type="transmembrane region" description="Helical" evidence="12">
    <location>
        <begin position="59"/>
        <end position="79"/>
    </location>
</feature>
<keyword evidence="6 14" id="KW-0418">Kinase</keyword>
<accession>L8H2Z5</accession>
<keyword evidence="7 10" id="KW-0067">ATP-binding</keyword>
<feature type="non-terminal residue" evidence="14">
    <location>
        <position position="486"/>
    </location>
</feature>
<sequence length="486" mass="53517">MCNLRDVRYSFTTWLAYEILLSRTLGVVSLKKSDGTVVHPTVDSVKVALNDYLSSGSGLAYDLMLLDAWPIATFASFIYRQRTMRDCKNAAALADFMYWSQSDANARRIATRQGFVMASDVQELVKRMYLLLDDFTCNGEHVSSLHGCVTTGGELCSGAGTCAEGQCACNSGREGKYCEAFTSSSDDNRLTILLATIIPVGAVILLLLLGCIAALMGVITRSGRESDDWEIDYNELEVGEQLGAGGFGQVFKATWKGTEVAVKVVAADKISREMEKSFKDEVRVMTALRHPNVVLFMAASTKPPKMCIVMEFMALGSLFDLLHNELIPELPFALKAKMAYQASKGMHFLHSSGIVHRDLKSLNLLLDSKWNVKVSDFGLTKFKDDIDKGGGADHHVGSVHWTAPEILNETPDVDYVLADVYSFGIILWELLTREQPFFGLSPAAVAVAVIRDGLRPRMPAPEEQMVGAHPVEFEELITCCWHTDPV</sequence>
<feature type="domain" description="Protein kinase" evidence="13">
    <location>
        <begin position="236"/>
        <end position="486"/>
    </location>
</feature>
<evidence type="ECO:0000256" key="7">
    <source>
        <dbReference type="ARBA" id="ARBA00022840"/>
    </source>
</evidence>
<dbReference type="Gene3D" id="3.40.190.10">
    <property type="entry name" value="Periplasmic binding protein-like II"/>
    <property type="match status" value="2"/>
</dbReference>
<dbReference type="SUPFAM" id="SSF53850">
    <property type="entry name" value="Periplasmic binding protein-like II"/>
    <property type="match status" value="1"/>
</dbReference>
<keyword evidence="5 10" id="KW-0547">Nucleotide-binding</keyword>
<name>L8H2Z5_ACACF</name>
<protein>
    <recommendedName>
        <fullName evidence="2">non-specific serine/threonine protein kinase</fullName>
        <ecNumber evidence="2">2.7.11.1</ecNumber>
    </recommendedName>
</protein>
<dbReference type="PANTHER" id="PTHR44329">
    <property type="entry name" value="SERINE/THREONINE-PROTEIN KINASE TNNI3K-RELATED"/>
    <property type="match status" value="1"/>
</dbReference>
<dbReference type="Gene3D" id="3.30.200.20">
    <property type="entry name" value="Phosphorylase Kinase, domain 1"/>
    <property type="match status" value="1"/>
</dbReference>
<dbReference type="EMBL" id="KB007942">
    <property type="protein sequence ID" value="ELR18791.1"/>
    <property type="molecule type" value="Genomic_DNA"/>
</dbReference>
<evidence type="ECO:0000256" key="5">
    <source>
        <dbReference type="ARBA" id="ARBA00022741"/>
    </source>
</evidence>
<dbReference type="SMART" id="SM00220">
    <property type="entry name" value="S_TKc"/>
    <property type="match status" value="1"/>
</dbReference>
<dbReference type="PANTHER" id="PTHR44329:SF298">
    <property type="entry name" value="MIXED LINEAGE KINASE DOMAIN-LIKE PROTEIN"/>
    <property type="match status" value="1"/>
</dbReference>
<feature type="transmembrane region" description="Helical" evidence="12">
    <location>
        <begin position="192"/>
        <end position="219"/>
    </location>
</feature>
<dbReference type="STRING" id="1257118.L8H2Z5"/>
<dbReference type="InterPro" id="IPR001245">
    <property type="entry name" value="Ser-Thr/Tyr_kinase_cat_dom"/>
</dbReference>
<dbReference type="EC" id="2.7.11.1" evidence="2"/>
<evidence type="ECO:0000256" key="6">
    <source>
        <dbReference type="ARBA" id="ARBA00022777"/>
    </source>
</evidence>
<dbReference type="PROSITE" id="PS50011">
    <property type="entry name" value="PROTEIN_KINASE_DOM"/>
    <property type="match status" value="1"/>
</dbReference>
<dbReference type="Proteomes" id="UP000011083">
    <property type="component" value="Unassembled WGS sequence"/>
</dbReference>
<reference evidence="14 15" key="1">
    <citation type="journal article" date="2013" name="Genome Biol.">
        <title>Genome of Acanthamoeba castellanii highlights extensive lateral gene transfer and early evolution of tyrosine kinase signaling.</title>
        <authorList>
            <person name="Clarke M."/>
            <person name="Lohan A.J."/>
            <person name="Liu B."/>
            <person name="Lagkouvardos I."/>
            <person name="Roy S."/>
            <person name="Zafar N."/>
            <person name="Bertelli C."/>
            <person name="Schilde C."/>
            <person name="Kianianmomeni A."/>
            <person name="Burglin T.R."/>
            <person name="Frech C."/>
            <person name="Turcotte B."/>
            <person name="Kopec K.O."/>
            <person name="Synnott J.M."/>
            <person name="Choo C."/>
            <person name="Paponov I."/>
            <person name="Finkler A."/>
            <person name="Soon Heng Tan C."/>
            <person name="Hutchins A.P."/>
            <person name="Weinmeier T."/>
            <person name="Rattei T."/>
            <person name="Chu J.S."/>
            <person name="Gimenez G."/>
            <person name="Irimia M."/>
            <person name="Rigden D.J."/>
            <person name="Fitzpatrick D.A."/>
            <person name="Lorenzo-Morales J."/>
            <person name="Bateman A."/>
            <person name="Chiu C.H."/>
            <person name="Tang P."/>
            <person name="Hegemann P."/>
            <person name="Fromm H."/>
            <person name="Raoult D."/>
            <person name="Greub G."/>
            <person name="Miranda-Saavedra D."/>
            <person name="Chen N."/>
            <person name="Nash P."/>
            <person name="Ginger M.L."/>
            <person name="Horn M."/>
            <person name="Schaap P."/>
            <person name="Caler L."/>
            <person name="Loftus B."/>
        </authorList>
    </citation>
    <scope>NUCLEOTIDE SEQUENCE [LARGE SCALE GENOMIC DNA]</scope>
    <source>
        <strain evidence="14 15">Neff</strain>
    </source>
</reference>
<dbReference type="KEGG" id="acan:ACA1_150430"/>
<dbReference type="InterPro" id="IPR017441">
    <property type="entry name" value="Protein_kinase_ATP_BS"/>
</dbReference>
<keyword evidence="12" id="KW-0812">Transmembrane</keyword>
<comment type="catalytic activity">
    <reaction evidence="8">
        <text>L-threonyl-[protein] + ATP = O-phospho-L-threonyl-[protein] + ADP + H(+)</text>
        <dbReference type="Rhea" id="RHEA:46608"/>
        <dbReference type="Rhea" id="RHEA-COMP:11060"/>
        <dbReference type="Rhea" id="RHEA-COMP:11605"/>
        <dbReference type="ChEBI" id="CHEBI:15378"/>
        <dbReference type="ChEBI" id="CHEBI:30013"/>
        <dbReference type="ChEBI" id="CHEBI:30616"/>
        <dbReference type="ChEBI" id="CHEBI:61977"/>
        <dbReference type="ChEBI" id="CHEBI:456216"/>
        <dbReference type="EC" id="2.7.11.1"/>
    </reaction>
</comment>
<dbReference type="RefSeq" id="XP_004340847.1">
    <property type="nucleotide sequence ID" value="XM_004340799.1"/>
</dbReference>
<evidence type="ECO:0000256" key="10">
    <source>
        <dbReference type="PROSITE-ProRule" id="PRU10141"/>
    </source>
</evidence>
<dbReference type="InterPro" id="IPR011009">
    <property type="entry name" value="Kinase-like_dom_sf"/>
</dbReference>
<evidence type="ECO:0000256" key="8">
    <source>
        <dbReference type="ARBA" id="ARBA00047899"/>
    </source>
</evidence>
<dbReference type="InterPro" id="IPR008271">
    <property type="entry name" value="Ser/Thr_kinase_AS"/>
</dbReference>
<dbReference type="Gene3D" id="1.10.510.10">
    <property type="entry name" value="Transferase(Phosphotransferase) domain 1"/>
    <property type="match status" value="1"/>
</dbReference>
<evidence type="ECO:0000256" key="4">
    <source>
        <dbReference type="ARBA" id="ARBA00022679"/>
    </source>
</evidence>
<feature type="binding site" evidence="10">
    <location>
        <position position="263"/>
    </location>
    <ligand>
        <name>ATP</name>
        <dbReference type="ChEBI" id="CHEBI:30616"/>
    </ligand>
</feature>
<dbReference type="VEuPathDB" id="AmoebaDB:ACA1_150430"/>
<dbReference type="AlphaFoldDB" id="L8H2Z5"/>
<keyword evidence="3 11" id="KW-0723">Serine/threonine-protein kinase</keyword>
<dbReference type="GO" id="GO:0005524">
    <property type="term" value="F:ATP binding"/>
    <property type="evidence" value="ECO:0007669"/>
    <property type="project" value="UniProtKB-UniRule"/>
</dbReference>
<dbReference type="CDD" id="cd13999">
    <property type="entry name" value="STKc_MAP3K-like"/>
    <property type="match status" value="1"/>
</dbReference>
<evidence type="ECO:0000256" key="9">
    <source>
        <dbReference type="ARBA" id="ARBA00048679"/>
    </source>
</evidence>